<feature type="domain" description="Antirepressor protein C-terminal" evidence="1">
    <location>
        <begin position="126"/>
        <end position="223"/>
    </location>
</feature>
<sequence>MNELIKVVENGQHQQVVSARELHAGLEVKTRFSLWTKQNFGGFSEGTDFTSVVTTTVVNNGGKRELQDYAITIDMAKNLALMSKTPRGAMYRAYLIEVENKWNDPAEVIRRGYALLLDENKQLKVENAKMAPKVEYFDKQMHNPGLMTTTVIAKRFGKSAIWLNRWLSSNGLIYRQGNNWVVRQKFAAEGYAGYENWSDADNSHVVPLLKWTQKGQKFIYDCLIKEGVQPVMVTMRLEGKEATK</sequence>
<dbReference type="EMBL" id="JBHTON010000028">
    <property type="protein sequence ID" value="MFD1485356.1"/>
    <property type="molecule type" value="Genomic_DNA"/>
</dbReference>
<evidence type="ECO:0000313" key="4">
    <source>
        <dbReference type="Proteomes" id="UP001597252"/>
    </source>
</evidence>
<protein>
    <submittedName>
        <fullName evidence="3">Phage antirepressor KilAC domain-containing protein</fullName>
    </submittedName>
</protein>
<reference evidence="4" key="1">
    <citation type="journal article" date="2019" name="Int. J. Syst. Evol. Microbiol.">
        <title>The Global Catalogue of Microorganisms (GCM) 10K type strain sequencing project: providing services to taxonomists for standard genome sequencing and annotation.</title>
        <authorList>
            <consortium name="The Broad Institute Genomics Platform"/>
            <consortium name="The Broad Institute Genome Sequencing Center for Infectious Disease"/>
            <person name="Wu L."/>
            <person name="Ma J."/>
        </authorList>
    </citation>
    <scope>NUCLEOTIDE SEQUENCE [LARGE SCALE GENOMIC DNA]</scope>
    <source>
        <strain evidence="4">CCM 8903</strain>
    </source>
</reference>
<proteinExistence type="predicted"/>
<dbReference type="InterPro" id="IPR013557">
    <property type="entry name" value="AntA/B_antirep"/>
</dbReference>
<organism evidence="3 4">
    <name type="scientific">Lacticaseibacillus baoqingensis</name>
    <dbReference type="NCBI Taxonomy" id="2486013"/>
    <lineage>
        <taxon>Bacteria</taxon>
        <taxon>Bacillati</taxon>
        <taxon>Bacillota</taxon>
        <taxon>Bacilli</taxon>
        <taxon>Lactobacillales</taxon>
        <taxon>Lactobacillaceae</taxon>
        <taxon>Lacticaseibacillus</taxon>
    </lineage>
</organism>
<dbReference type="Pfam" id="PF08346">
    <property type="entry name" value="AntA"/>
    <property type="match status" value="1"/>
</dbReference>
<evidence type="ECO:0000259" key="2">
    <source>
        <dbReference type="Pfam" id="PF08346"/>
    </source>
</evidence>
<dbReference type="Proteomes" id="UP001597252">
    <property type="component" value="Unassembled WGS sequence"/>
</dbReference>
<evidence type="ECO:0000259" key="1">
    <source>
        <dbReference type="Pfam" id="PF03374"/>
    </source>
</evidence>
<name>A0ABW4E8D2_9LACO</name>
<dbReference type="InterPro" id="IPR005039">
    <property type="entry name" value="Ant_C"/>
</dbReference>
<evidence type="ECO:0000313" key="3">
    <source>
        <dbReference type="EMBL" id="MFD1485356.1"/>
    </source>
</evidence>
<keyword evidence="4" id="KW-1185">Reference proteome</keyword>
<accession>A0ABW4E8D2</accession>
<feature type="domain" description="AntA/AntB antirepressor" evidence="2">
    <location>
        <begin position="17"/>
        <end position="85"/>
    </location>
</feature>
<gene>
    <name evidence="3" type="ORF">ACFQ5J_08955</name>
</gene>
<comment type="caution">
    <text evidence="3">The sequence shown here is derived from an EMBL/GenBank/DDBJ whole genome shotgun (WGS) entry which is preliminary data.</text>
</comment>
<dbReference type="RefSeq" id="WP_125751482.1">
    <property type="nucleotide sequence ID" value="NZ_JBHTON010000028.1"/>
</dbReference>
<dbReference type="Pfam" id="PF03374">
    <property type="entry name" value="ANT"/>
    <property type="match status" value="1"/>
</dbReference>